<proteinExistence type="inferred from homology"/>
<dbReference type="EMBL" id="ML991775">
    <property type="protein sequence ID" value="KAF2238557.1"/>
    <property type="molecule type" value="Genomic_DNA"/>
</dbReference>
<sequence length="190" mass="21506">MSEARETRRKALLAVQFSIEAAETYYRSKPEADKHFDWAFLENLRLVDADPTGMAEFEFEVLEQYCNLADNLHGGAAALMFDVCTSLAISPLAKPGFWEFGDHVSRTINVSYLRPAPSGTTVKLRCQVAAIGKQMCLIRAELKSQDGKRIYCTMEHHKVRTPKSKEATQALDFMKDEWNKSAEKRVKALL</sequence>
<dbReference type="NCBIfam" id="TIGR00369">
    <property type="entry name" value="unchar_dom_1"/>
    <property type="match status" value="1"/>
</dbReference>
<dbReference type="GO" id="GO:0047617">
    <property type="term" value="F:fatty acyl-CoA hydrolase activity"/>
    <property type="evidence" value="ECO:0007669"/>
    <property type="project" value="InterPro"/>
</dbReference>
<keyword evidence="5" id="KW-1185">Reference proteome</keyword>
<dbReference type="PANTHER" id="PTHR21660:SF9">
    <property type="entry name" value="THIOESTERASE DOMAIN-CONTAINING PROTEIN"/>
    <property type="match status" value="1"/>
</dbReference>
<dbReference type="Proteomes" id="UP000800092">
    <property type="component" value="Unassembled WGS sequence"/>
</dbReference>
<dbReference type="AlphaFoldDB" id="A0A6A6HKJ0"/>
<organism evidence="4 5">
    <name type="scientific">Viridothelium virens</name>
    <name type="common">Speckled blister lichen</name>
    <name type="synonym">Trypethelium virens</name>
    <dbReference type="NCBI Taxonomy" id="1048519"/>
    <lineage>
        <taxon>Eukaryota</taxon>
        <taxon>Fungi</taxon>
        <taxon>Dikarya</taxon>
        <taxon>Ascomycota</taxon>
        <taxon>Pezizomycotina</taxon>
        <taxon>Dothideomycetes</taxon>
        <taxon>Dothideomycetes incertae sedis</taxon>
        <taxon>Trypetheliales</taxon>
        <taxon>Trypetheliaceae</taxon>
        <taxon>Viridothelium</taxon>
    </lineage>
</organism>
<dbReference type="InterPro" id="IPR039298">
    <property type="entry name" value="ACOT13"/>
</dbReference>
<comment type="similarity">
    <text evidence="1">Belongs to the thioesterase PaaI family.</text>
</comment>
<dbReference type="SUPFAM" id="SSF54637">
    <property type="entry name" value="Thioesterase/thiol ester dehydrase-isomerase"/>
    <property type="match status" value="1"/>
</dbReference>
<name>A0A6A6HKJ0_VIRVR</name>
<feature type="domain" description="Thioesterase" evidence="3">
    <location>
        <begin position="71"/>
        <end position="149"/>
    </location>
</feature>
<dbReference type="Pfam" id="PF03061">
    <property type="entry name" value="4HBT"/>
    <property type="match status" value="1"/>
</dbReference>
<evidence type="ECO:0000259" key="3">
    <source>
        <dbReference type="Pfam" id="PF03061"/>
    </source>
</evidence>
<protein>
    <submittedName>
        <fullName evidence="4">Thioesterase family protein-like protein</fullName>
    </submittedName>
</protein>
<dbReference type="PANTHER" id="PTHR21660">
    <property type="entry name" value="THIOESTERASE SUPERFAMILY MEMBER-RELATED"/>
    <property type="match status" value="1"/>
</dbReference>
<evidence type="ECO:0000313" key="4">
    <source>
        <dbReference type="EMBL" id="KAF2238557.1"/>
    </source>
</evidence>
<evidence type="ECO:0000256" key="2">
    <source>
        <dbReference type="ARBA" id="ARBA00022801"/>
    </source>
</evidence>
<dbReference type="InterPro" id="IPR003736">
    <property type="entry name" value="PAAI_dom"/>
</dbReference>
<reference evidence="4" key="1">
    <citation type="journal article" date="2020" name="Stud. Mycol.">
        <title>101 Dothideomycetes genomes: a test case for predicting lifestyles and emergence of pathogens.</title>
        <authorList>
            <person name="Haridas S."/>
            <person name="Albert R."/>
            <person name="Binder M."/>
            <person name="Bloem J."/>
            <person name="Labutti K."/>
            <person name="Salamov A."/>
            <person name="Andreopoulos B."/>
            <person name="Baker S."/>
            <person name="Barry K."/>
            <person name="Bills G."/>
            <person name="Bluhm B."/>
            <person name="Cannon C."/>
            <person name="Castanera R."/>
            <person name="Culley D."/>
            <person name="Daum C."/>
            <person name="Ezra D."/>
            <person name="Gonzalez J."/>
            <person name="Henrissat B."/>
            <person name="Kuo A."/>
            <person name="Liang C."/>
            <person name="Lipzen A."/>
            <person name="Lutzoni F."/>
            <person name="Magnuson J."/>
            <person name="Mondo S."/>
            <person name="Nolan M."/>
            <person name="Ohm R."/>
            <person name="Pangilinan J."/>
            <person name="Park H.-J."/>
            <person name="Ramirez L."/>
            <person name="Alfaro M."/>
            <person name="Sun H."/>
            <person name="Tritt A."/>
            <person name="Yoshinaga Y."/>
            <person name="Zwiers L.-H."/>
            <person name="Turgeon B."/>
            <person name="Goodwin S."/>
            <person name="Spatafora J."/>
            <person name="Crous P."/>
            <person name="Grigoriev I."/>
        </authorList>
    </citation>
    <scope>NUCLEOTIDE SEQUENCE</scope>
    <source>
        <strain evidence="4">Tuck. ex Michener</strain>
    </source>
</reference>
<keyword evidence="2" id="KW-0378">Hydrolase</keyword>
<accession>A0A6A6HKJ0</accession>
<dbReference type="CDD" id="cd03443">
    <property type="entry name" value="PaaI_thioesterase"/>
    <property type="match status" value="1"/>
</dbReference>
<evidence type="ECO:0000256" key="1">
    <source>
        <dbReference type="ARBA" id="ARBA00008324"/>
    </source>
</evidence>
<gene>
    <name evidence="4" type="ORF">EV356DRAFT_529013</name>
</gene>
<dbReference type="OrthoDB" id="2831072at2759"/>
<evidence type="ECO:0000313" key="5">
    <source>
        <dbReference type="Proteomes" id="UP000800092"/>
    </source>
</evidence>
<dbReference type="InterPro" id="IPR006683">
    <property type="entry name" value="Thioestr_dom"/>
</dbReference>
<dbReference type="InterPro" id="IPR029069">
    <property type="entry name" value="HotDog_dom_sf"/>
</dbReference>
<dbReference type="Gene3D" id="3.10.129.10">
    <property type="entry name" value="Hotdog Thioesterase"/>
    <property type="match status" value="1"/>
</dbReference>